<keyword evidence="4" id="KW-0804">Transcription</keyword>
<evidence type="ECO:0000256" key="4">
    <source>
        <dbReference type="ARBA" id="ARBA00023163"/>
    </source>
</evidence>
<dbReference type="GeneID" id="27330559"/>
<dbReference type="VEuPathDB" id="FungiDB:PV08_03476"/>
<comment type="subcellular location">
    <subcellularLocation>
        <location evidence="1">Nucleus</location>
    </subcellularLocation>
</comment>
<accession>A0A0D2A2K8</accession>
<dbReference type="GO" id="GO:0008270">
    <property type="term" value="F:zinc ion binding"/>
    <property type="evidence" value="ECO:0007669"/>
    <property type="project" value="InterPro"/>
</dbReference>
<reference evidence="7 8" key="1">
    <citation type="submission" date="2015-01" db="EMBL/GenBank/DDBJ databases">
        <title>The Genome Sequence of Exophiala spinifera CBS89968.</title>
        <authorList>
            <consortium name="The Broad Institute Genomics Platform"/>
            <person name="Cuomo C."/>
            <person name="de Hoog S."/>
            <person name="Gorbushina A."/>
            <person name="Stielow B."/>
            <person name="Teixiera M."/>
            <person name="Abouelleil A."/>
            <person name="Chapman S.B."/>
            <person name="Priest M."/>
            <person name="Young S.K."/>
            <person name="Wortman J."/>
            <person name="Nusbaum C."/>
            <person name="Birren B."/>
        </authorList>
    </citation>
    <scope>NUCLEOTIDE SEQUENCE [LARGE SCALE GENOMIC DNA]</scope>
    <source>
        <strain evidence="7 8">CBS 89968</strain>
    </source>
</reference>
<sequence length="533" mass="60409">MTLLRNAMLNSSDVKTLRSVVYHMTLSKEKRPREGKFPEELAVVTSDLMPGRNVRQQEPLSVTDSAHQLAMIPKMTPDLSFGQNLLTTLEQDPSSDRWPRFRALGVLECQAYLQHYDELIAAVPFAIRRPKLSLAAFMTRSPLLLLSIILTASSSCQILESESESLFRHILADRVVVRGQRSLELLQGLLTYLIYHHHRHNHDTQQYFQFLQLALAMAADLGLYKRFSHPKPSVWASESDLNVLRAFLLCYYLSCGVGILGYDRPDGMRCIQSLRHAAQSLAQRSTDGFDREAPALVELLYILAQHRDYLNCPTSNLPQSWNLAAAMEVWSASYPTASTLTAIKSMQHFVYVYGMLKCARQDTLSKQDRETSLETLALVLSHVLERGAIYLVLFGVAEWGHILTTLFLLPRVEGSAADHPAGTNGVPLTLHYVSRFRQNLQEARTLATRDIVLGTPTFFGWLDRILCAVERQAALHPTSIRTRQDQDRGDESAYELVNAFIDQEPNQGAVLPRGEDKDQEDFWSDFMSEWLDW</sequence>
<dbReference type="InterPro" id="IPR007219">
    <property type="entry name" value="XnlR_reg_dom"/>
</dbReference>
<feature type="domain" description="Xylanolytic transcriptional activator regulatory" evidence="6">
    <location>
        <begin position="140"/>
        <end position="253"/>
    </location>
</feature>
<evidence type="ECO:0000256" key="5">
    <source>
        <dbReference type="ARBA" id="ARBA00023242"/>
    </source>
</evidence>
<dbReference type="PANTHER" id="PTHR31845">
    <property type="entry name" value="FINGER DOMAIN PROTEIN, PUTATIVE-RELATED"/>
    <property type="match status" value="1"/>
</dbReference>
<dbReference type="PANTHER" id="PTHR31845:SF10">
    <property type="entry name" value="ZN(II)2CYS6 TRANSCRIPTION FACTOR (EUROFUNG)"/>
    <property type="match status" value="1"/>
</dbReference>
<dbReference type="HOGENOM" id="CLU_029460_0_0_1"/>
<organism evidence="7 8">
    <name type="scientific">Exophiala spinifera</name>
    <dbReference type="NCBI Taxonomy" id="91928"/>
    <lineage>
        <taxon>Eukaryota</taxon>
        <taxon>Fungi</taxon>
        <taxon>Dikarya</taxon>
        <taxon>Ascomycota</taxon>
        <taxon>Pezizomycotina</taxon>
        <taxon>Eurotiomycetes</taxon>
        <taxon>Chaetothyriomycetidae</taxon>
        <taxon>Chaetothyriales</taxon>
        <taxon>Herpotrichiellaceae</taxon>
        <taxon>Exophiala</taxon>
    </lineage>
</organism>
<dbReference type="GO" id="GO:0000976">
    <property type="term" value="F:transcription cis-regulatory region binding"/>
    <property type="evidence" value="ECO:0007669"/>
    <property type="project" value="TreeGrafter"/>
</dbReference>
<dbReference type="GO" id="GO:0000981">
    <property type="term" value="F:DNA-binding transcription factor activity, RNA polymerase II-specific"/>
    <property type="evidence" value="ECO:0007669"/>
    <property type="project" value="TreeGrafter"/>
</dbReference>
<evidence type="ECO:0000259" key="6">
    <source>
        <dbReference type="Pfam" id="PF04082"/>
    </source>
</evidence>
<evidence type="ECO:0000313" key="7">
    <source>
        <dbReference type="EMBL" id="KIW19182.1"/>
    </source>
</evidence>
<dbReference type="Pfam" id="PF04082">
    <property type="entry name" value="Fungal_trans"/>
    <property type="match status" value="1"/>
</dbReference>
<proteinExistence type="predicted"/>
<evidence type="ECO:0000256" key="2">
    <source>
        <dbReference type="ARBA" id="ARBA00023015"/>
    </source>
</evidence>
<dbReference type="Proteomes" id="UP000053328">
    <property type="component" value="Unassembled WGS sequence"/>
</dbReference>
<keyword evidence="5" id="KW-0539">Nucleus</keyword>
<gene>
    <name evidence="7" type="ORF">PV08_03476</name>
</gene>
<dbReference type="OrthoDB" id="5424793at2759"/>
<dbReference type="AlphaFoldDB" id="A0A0D2A2K8"/>
<dbReference type="STRING" id="91928.A0A0D2A2K8"/>
<protein>
    <recommendedName>
        <fullName evidence="6">Xylanolytic transcriptional activator regulatory domain-containing protein</fullName>
    </recommendedName>
</protein>
<evidence type="ECO:0000256" key="1">
    <source>
        <dbReference type="ARBA" id="ARBA00004123"/>
    </source>
</evidence>
<name>A0A0D2A2K8_9EURO</name>
<keyword evidence="3" id="KW-0238">DNA-binding</keyword>
<dbReference type="RefSeq" id="XP_016239398.1">
    <property type="nucleotide sequence ID" value="XM_016377828.1"/>
</dbReference>
<dbReference type="GO" id="GO:0005634">
    <property type="term" value="C:nucleus"/>
    <property type="evidence" value="ECO:0007669"/>
    <property type="project" value="UniProtKB-SubCell"/>
</dbReference>
<keyword evidence="2" id="KW-0805">Transcription regulation</keyword>
<keyword evidence="8" id="KW-1185">Reference proteome</keyword>
<dbReference type="EMBL" id="KN847493">
    <property type="protein sequence ID" value="KIW19182.1"/>
    <property type="molecule type" value="Genomic_DNA"/>
</dbReference>
<evidence type="ECO:0000256" key="3">
    <source>
        <dbReference type="ARBA" id="ARBA00023125"/>
    </source>
</evidence>
<evidence type="ECO:0000313" key="8">
    <source>
        <dbReference type="Proteomes" id="UP000053328"/>
    </source>
</evidence>
<dbReference type="InterPro" id="IPR051089">
    <property type="entry name" value="prtT"/>
</dbReference>
<dbReference type="GO" id="GO:0006351">
    <property type="term" value="P:DNA-templated transcription"/>
    <property type="evidence" value="ECO:0007669"/>
    <property type="project" value="InterPro"/>
</dbReference>